<sequence length="245" mass="27579">MKLPTKLHYADIARHLTEGIAAGQFPVGSLLPTEMELCDHYKTSRHTIRAALHELQQLGLVSRRKNVGTRVEAVRPTNEFRPTLSSIDDLVQFGSEHIRKVLSVEETTIRGALAKELTCDSGSKWLRISSLRIDANDRPPVGWTDVYIEPAYAEIGELIRKSPDTLISSMIEERYGRRIAQIRQEIRAVAVPENMAPLLQAEPNAPALKIIRWYQDAGGQVFEMSVSVHPSERFAVSMQLQRSNQ</sequence>
<dbReference type="Pfam" id="PF00392">
    <property type="entry name" value="GntR"/>
    <property type="match status" value="1"/>
</dbReference>
<accession>A0A3A3FM37</accession>
<dbReference type="AlphaFoldDB" id="A0A3A3FM37"/>
<dbReference type="PROSITE" id="PS50949">
    <property type="entry name" value="HTH_GNTR"/>
    <property type="match status" value="1"/>
</dbReference>
<dbReference type="InterPro" id="IPR050679">
    <property type="entry name" value="Bact_HTH_transcr_reg"/>
</dbReference>
<evidence type="ECO:0000256" key="3">
    <source>
        <dbReference type="ARBA" id="ARBA00023163"/>
    </source>
</evidence>
<dbReference type="InterPro" id="IPR036390">
    <property type="entry name" value="WH_DNA-bd_sf"/>
</dbReference>
<dbReference type="GO" id="GO:0045892">
    <property type="term" value="P:negative regulation of DNA-templated transcription"/>
    <property type="evidence" value="ECO:0007669"/>
    <property type="project" value="TreeGrafter"/>
</dbReference>
<evidence type="ECO:0000313" key="5">
    <source>
        <dbReference type="EMBL" id="RJF96254.1"/>
    </source>
</evidence>
<keyword evidence="3" id="KW-0804">Transcription</keyword>
<evidence type="ECO:0000313" key="6">
    <source>
        <dbReference type="Proteomes" id="UP000265955"/>
    </source>
</evidence>
<evidence type="ECO:0000256" key="1">
    <source>
        <dbReference type="ARBA" id="ARBA00023015"/>
    </source>
</evidence>
<dbReference type="Gene3D" id="1.10.10.10">
    <property type="entry name" value="Winged helix-like DNA-binding domain superfamily/Winged helix DNA-binding domain"/>
    <property type="match status" value="1"/>
</dbReference>
<dbReference type="RefSeq" id="WP_119771401.1">
    <property type="nucleotide sequence ID" value="NZ_QYUO01000002.1"/>
</dbReference>
<dbReference type="PANTHER" id="PTHR44846">
    <property type="entry name" value="MANNOSYL-D-GLYCERATE TRANSPORT/METABOLISM SYSTEM REPRESSOR MNGR-RELATED"/>
    <property type="match status" value="1"/>
</dbReference>
<keyword evidence="6" id="KW-1185">Reference proteome</keyword>
<comment type="caution">
    <text evidence="5">The sequence shown here is derived from an EMBL/GenBank/DDBJ whole genome shotgun (WGS) entry which is preliminary data.</text>
</comment>
<dbReference type="CDD" id="cd07377">
    <property type="entry name" value="WHTH_GntR"/>
    <property type="match status" value="1"/>
</dbReference>
<dbReference type="Gene3D" id="3.40.1410.10">
    <property type="entry name" value="Chorismate lyase-like"/>
    <property type="match status" value="1"/>
</dbReference>
<dbReference type="EMBL" id="QYUO01000002">
    <property type="protein sequence ID" value="RJF96254.1"/>
    <property type="molecule type" value="Genomic_DNA"/>
</dbReference>
<keyword evidence="2" id="KW-0238">DNA-binding</keyword>
<dbReference type="GO" id="GO:0003700">
    <property type="term" value="F:DNA-binding transcription factor activity"/>
    <property type="evidence" value="ECO:0007669"/>
    <property type="project" value="InterPro"/>
</dbReference>
<name>A0A3A3FM37_9BURK</name>
<proteinExistence type="predicted"/>
<dbReference type="PANTHER" id="PTHR44846:SF17">
    <property type="entry name" value="GNTR-FAMILY TRANSCRIPTIONAL REGULATOR"/>
    <property type="match status" value="1"/>
</dbReference>
<gene>
    <name evidence="5" type="ORF">D3871_17000</name>
</gene>
<dbReference type="PRINTS" id="PR00035">
    <property type="entry name" value="HTHGNTR"/>
</dbReference>
<dbReference type="InterPro" id="IPR036388">
    <property type="entry name" value="WH-like_DNA-bd_sf"/>
</dbReference>
<dbReference type="OrthoDB" id="7363114at2"/>
<reference evidence="6" key="1">
    <citation type="submission" date="2018-09" db="EMBL/GenBank/DDBJ databases">
        <authorList>
            <person name="Zhu H."/>
        </authorList>
    </citation>
    <scope>NUCLEOTIDE SEQUENCE [LARGE SCALE GENOMIC DNA]</scope>
    <source>
        <strain evidence="6">K1R23-30</strain>
    </source>
</reference>
<dbReference type="GO" id="GO:0003677">
    <property type="term" value="F:DNA binding"/>
    <property type="evidence" value="ECO:0007669"/>
    <property type="project" value="UniProtKB-KW"/>
</dbReference>
<dbReference type="Proteomes" id="UP000265955">
    <property type="component" value="Unassembled WGS sequence"/>
</dbReference>
<dbReference type="SMART" id="SM00866">
    <property type="entry name" value="UTRA"/>
    <property type="match status" value="1"/>
</dbReference>
<dbReference type="SUPFAM" id="SSF64288">
    <property type="entry name" value="Chorismate lyase-like"/>
    <property type="match status" value="1"/>
</dbReference>
<dbReference type="SMART" id="SM00345">
    <property type="entry name" value="HTH_GNTR"/>
    <property type="match status" value="1"/>
</dbReference>
<dbReference type="InterPro" id="IPR000524">
    <property type="entry name" value="Tscrpt_reg_HTH_GntR"/>
</dbReference>
<dbReference type="Pfam" id="PF07702">
    <property type="entry name" value="UTRA"/>
    <property type="match status" value="1"/>
</dbReference>
<keyword evidence="1" id="KW-0805">Transcription regulation</keyword>
<evidence type="ECO:0000256" key="2">
    <source>
        <dbReference type="ARBA" id="ARBA00023125"/>
    </source>
</evidence>
<dbReference type="InterPro" id="IPR028978">
    <property type="entry name" value="Chorismate_lyase_/UTRA_dom_sf"/>
</dbReference>
<evidence type="ECO:0000259" key="4">
    <source>
        <dbReference type="PROSITE" id="PS50949"/>
    </source>
</evidence>
<dbReference type="SUPFAM" id="SSF46785">
    <property type="entry name" value="Winged helix' DNA-binding domain"/>
    <property type="match status" value="1"/>
</dbReference>
<protein>
    <submittedName>
        <fullName evidence="5">GntR family transcriptional regulator</fullName>
    </submittedName>
</protein>
<feature type="domain" description="HTH gntR-type" evidence="4">
    <location>
        <begin position="6"/>
        <end position="74"/>
    </location>
</feature>
<dbReference type="InterPro" id="IPR011663">
    <property type="entry name" value="UTRA"/>
</dbReference>
<organism evidence="5 6">
    <name type="scientific">Noviherbaspirillum saxi</name>
    <dbReference type="NCBI Taxonomy" id="2320863"/>
    <lineage>
        <taxon>Bacteria</taxon>
        <taxon>Pseudomonadati</taxon>
        <taxon>Pseudomonadota</taxon>
        <taxon>Betaproteobacteria</taxon>
        <taxon>Burkholderiales</taxon>
        <taxon>Oxalobacteraceae</taxon>
        <taxon>Noviherbaspirillum</taxon>
    </lineage>
</organism>